<accession>A0A093VCC9</accession>
<feature type="region of interest" description="Disordered" evidence="1">
    <location>
        <begin position="1"/>
        <end position="63"/>
    </location>
</feature>
<protein>
    <submittedName>
        <fullName evidence="2">Centrosomal protein of 85 kDa</fullName>
    </submittedName>
</protein>
<organism evidence="2">
    <name type="scientific">Talaromyces marneffei PM1</name>
    <dbReference type="NCBI Taxonomy" id="1077442"/>
    <lineage>
        <taxon>Eukaryota</taxon>
        <taxon>Fungi</taxon>
        <taxon>Dikarya</taxon>
        <taxon>Ascomycota</taxon>
        <taxon>Pezizomycotina</taxon>
        <taxon>Eurotiomycetes</taxon>
        <taxon>Eurotiomycetidae</taxon>
        <taxon>Eurotiales</taxon>
        <taxon>Trichocomaceae</taxon>
        <taxon>Talaromyces</taxon>
        <taxon>Talaromyces sect. Talaromyces</taxon>
    </lineage>
</organism>
<gene>
    <name evidence="2" type="ORF">GQ26_0080580</name>
</gene>
<dbReference type="AlphaFoldDB" id="A0A093VCC9"/>
<comment type="caution">
    <text evidence="2">The sequence shown here is derived from an EMBL/GenBank/DDBJ whole genome shotgun (WGS) entry which is preliminary data.</text>
</comment>
<evidence type="ECO:0000313" key="2">
    <source>
        <dbReference type="EMBL" id="KFX49830.1"/>
    </source>
</evidence>
<feature type="compositionally biased region" description="Low complexity" evidence="1">
    <location>
        <begin position="43"/>
        <end position="63"/>
    </location>
</feature>
<reference evidence="2" key="1">
    <citation type="journal article" date="2014" name="PLoS Genet.">
        <title>Signature Gene Expression Reveals Novel Clues to the Molecular Mechanisms of Dimorphic Transition in Penicillium marneffei.</title>
        <authorList>
            <person name="Yang E."/>
            <person name="Wang G."/>
            <person name="Cai J."/>
            <person name="Woo P.C."/>
            <person name="Lau S.K."/>
            <person name="Yuen K.-Y."/>
            <person name="Chow W.-N."/>
            <person name="Lin X."/>
        </authorList>
    </citation>
    <scope>NUCLEOTIDE SEQUENCE [LARGE SCALE GENOMIC DNA]</scope>
    <source>
        <strain evidence="2">PM1</strain>
    </source>
</reference>
<dbReference type="HOGENOM" id="CLU_1548637_0_0_1"/>
<evidence type="ECO:0000256" key="1">
    <source>
        <dbReference type="SAM" id="MobiDB-lite"/>
    </source>
</evidence>
<name>A0A093VCC9_TALMA</name>
<sequence>MKPSARRRIQPSSFARIAPHPAPLPSTSEPFTTSQSRSRSRRSPSNPRRSLQPSPPTSSSSMIATTVTTTASTFTSNGYIPPFDPALVHSTGTYMPGFTTTAPLAGTTSPMGYPYVSLPMMEEPFLPTSSAYPFTDDMMFAADNGFVSDSMYTGFEDMDALPEDWSTFFWNDS</sequence>
<proteinExistence type="predicted"/>
<dbReference type="EMBL" id="JPOX01000008">
    <property type="protein sequence ID" value="KFX49830.1"/>
    <property type="molecule type" value="Genomic_DNA"/>
</dbReference>